<organism evidence="5 6">
    <name type="scientific">Orbilia ellipsospora</name>
    <dbReference type="NCBI Taxonomy" id="2528407"/>
    <lineage>
        <taxon>Eukaryota</taxon>
        <taxon>Fungi</taxon>
        <taxon>Dikarya</taxon>
        <taxon>Ascomycota</taxon>
        <taxon>Pezizomycotina</taxon>
        <taxon>Orbiliomycetes</taxon>
        <taxon>Orbiliales</taxon>
        <taxon>Orbiliaceae</taxon>
        <taxon>Orbilia</taxon>
    </lineage>
</organism>
<keyword evidence="6" id="KW-1185">Reference proteome</keyword>
<dbReference type="Pfam" id="PF01248">
    <property type="entry name" value="Ribosomal_L7Ae"/>
    <property type="match status" value="1"/>
</dbReference>
<name>A0AAV9WZ82_9PEZI</name>
<evidence type="ECO:0000256" key="3">
    <source>
        <dbReference type="SAM" id="MobiDB-lite"/>
    </source>
</evidence>
<sequence length="285" mass="30866">MAKDTAAKDASKKRKRDGSKSPSPLADPESSKVTKPSKSDKKEKKDKSDKKDKKDKEKSEKKDKKEKKEKSKKKKDEDGDNADTSMVDVDETAVEEVKMEIDTEGAPLVPPGALVAFAKPLAEGKLAKKVLKTTKKAAKTKALKRGVKEVVKALRKSPNHAAAAASSKPDTKSLPLLILAADISPPDVISHLPVLAEDHGIPYIFVTSRAELGAAGATKRPTSVVMITPESAGKRKAGKKDKKDKDGEDGKDKGLDKIKEEEEEFRSSYKELVKEVLGVTKAMNI</sequence>
<gene>
    <name evidence="5" type="primary">NHP2</name>
    <name evidence="5" type="ORF">TWF694_003495</name>
</gene>
<keyword evidence="2" id="KW-0694">RNA-binding</keyword>
<comment type="similarity">
    <text evidence="1 2">Belongs to the eukaryotic ribosomal protein eL8 family.</text>
</comment>
<dbReference type="GO" id="GO:0031120">
    <property type="term" value="P:snRNA pseudouridine synthesis"/>
    <property type="evidence" value="ECO:0007669"/>
    <property type="project" value="UniProtKB-UniRule"/>
</dbReference>
<dbReference type="InterPro" id="IPR004038">
    <property type="entry name" value="Ribosomal_eL8/eL30/eS12/Gad45"/>
</dbReference>
<feature type="domain" description="Ribosomal protein eL8/eL30/eS12/Gadd45" evidence="4">
    <location>
        <begin position="129"/>
        <end position="231"/>
    </location>
</feature>
<accession>A0AAV9WZ82</accession>
<comment type="subcellular location">
    <subcellularLocation>
        <location evidence="2">Nucleus</location>
        <location evidence="2">Nucleolus</location>
    </subcellularLocation>
</comment>
<feature type="region of interest" description="Disordered" evidence="3">
    <location>
        <begin position="1"/>
        <end position="90"/>
    </location>
</feature>
<feature type="compositionally biased region" description="Basic and acidic residues" evidence="3">
    <location>
        <begin position="1"/>
        <end position="10"/>
    </location>
</feature>
<dbReference type="AlphaFoldDB" id="A0AAV9WZ82"/>
<dbReference type="GO" id="GO:0003723">
    <property type="term" value="F:RNA binding"/>
    <property type="evidence" value="ECO:0007669"/>
    <property type="project" value="UniProtKB-UniRule"/>
</dbReference>
<comment type="function">
    <text evidence="2">Required for ribosome biogenesis. Part of a complex which catalyzes pseudouridylation of rRNA. This involves the isomerization of uridine such that the ribose is subsequently attached to C5, instead of the normal N1. Pseudouridine ('psi') residues may serve to stabilize the conformation of rRNAs.</text>
</comment>
<dbReference type="EMBL" id="JAVHJO010000013">
    <property type="protein sequence ID" value="KAK6530126.1"/>
    <property type="molecule type" value="Genomic_DNA"/>
</dbReference>
<dbReference type="InterPro" id="IPR029064">
    <property type="entry name" value="Ribosomal_eL30-like_sf"/>
</dbReference>
<feature type="compositionally biased region" description="Basic and acidic residues" evidence="3">
    <location>
        <begin position="29"/>
        <end position="77"/>
    </location>
</feature>
<keyword evidence="2" id="KW-0687">Ribonucleoprotein</keyword>
<evidence type="ECO:0000256" key="2">
    <source>
        <dbReference type="RuleBase" id="RU366039"/>
    </source>
</evidence>
<evidence type="ECO:0000313" key="6">
    <source>
        <dbReference type="Proteomes" id="UP001365542"/>
    </source>
</evidence>
<evidence type="ECO:0000256" key="1">
    <source>
        <dbReference type="ARBA" id="ARBA00007337"/>
    </source>
</evidence>
<feature type="compositionally biased region" description="Basic and acidic residues" evidence="3">
    <location>
        <begin position="241"/>
        <end position="261"/>
    </location>
</feature>
<dbReference type="InterPro" id="IPR002415">
    <property type="entry name" value="H/ACA_rnp_Nhp2-like"/>
</dbReference>
<dbReference type="GO" id="GO:0000398">
    <property type="term" value="P:mRNA splicing, via spliceosome"/>
    <property type="evidence" value="ECO:0007669"/>
    <property type="project" value="UniProtKB-UniRule"/>
</dbReference>
<protein>
    <recommendedName>
        <fullName evidence="2">H/ACA ribonucleoprotein complex subunit 2</fullName>
    </recommendedName>
    <alternativeName>
        <fullName evidence="2">Nucleolar protein family A member 2</fullName>
    </alternativeName>
</protein>
<dbReference type="PROSITE" id="PS01082">
    <property type="entry name" value="RIBOSOMAL_L7AE"/>
    <property type="match status" value="1"/>
</dbReference>
<comment type="caution">
    <text evidence="5">The sequence shown here is derived from an EMBL/GenBank/DDBJ whole genome shotgun (WGS) entry which is preliminary data.</text>
</comment>
<reference evidence="5 6" key="1">
    <citation type="submission" date="2019-10" db="EMBL/GenBank/DDBJ databases">
        <authorList>
            <person name="Palmer J.M."/>
        </authorList>
    </citation>
    <scope>NUCLEOTIDE SEQUENCE [LARGE SCALE GENOMIC DNA]</scope>
    <source>
        <strain evidence="5 6">TWF694</strain>
    </source>
</reference>
<dbReference type="Proteomes" id="UP001365542">
    <property type="component" value="Unassembled WGS sequence"/>
</dbReference>
<keyword evidence="2" id="KW-0539">Nucleus</keyword>
<comment type="function">
    <text evidence="2">Common component of the spliceosome and rRNA processing machinery.</text>
</comment>
<evidence type="ECO:0000313" key="5">
    <source>
        <dbReference type="EMBL" id="KAK6530126.1"/>
    </source>
</evidence>
<dbReference type="GO" id="GO:0031429">
    <property type="term" value="C:box H/ACA snoRNP complex"/>
    <property type="evidence" value="ECO:0007669"/>
    <property type="project" value="UniProtKB-UniRule"/>
</dbReference>
<feature type="region of interest" description="Disordered" evidence="3">
    <location>
        <begin position="218"/>
        <end position="261"/>
    </location>
</feature>
<evidence type="ECO:0000259" key="4">
    <source>
        <dbReference type="Pfam" id="PF01248"/>
    </source>
</evidence>
<dbReference type="Gene3D" id="3.30.1330.30">
    <property type="match status" value="1"/>
</dbReference>
<dbReference type="SUPFAM" id="SSF55315">
    <property type="entry name" value="L30e-like"/>
    <property type="match status" value="1"/>
</dbReference>
<proteinExistence type="inferred from homology"/>
<dbReference type="GO" id="GO:0042254">
    <property type="term" value="P:ribosome biogenesis"/>
    <property type="evidence" value="ECO:0007669"/>
    <property type="project" value="InterPro"/>
</dbReference>
<dbReference type="InterPro" id="IPR004037">
    <property type="entry name" value="Ribosomal_eL8-like_CS"/>
</dbReference>
<dbReference type="PRINTS" id="PR00883">
    <property type="entry name" value="NUCLEARHMG"/>
</dbReference>